<keyword evidence="14" id="KW-1185">Reference proteome</keyword>
<gene>
    <name evidence="13" type="ORF">GCM10009757_22520</name>
</gene>
<dbReference type="CDD" id="cd02440">
    <property type="entry name" value="AdoMet_MTases"/>
    <property type="match status" value="1"/>
</dbReference>
<dbReference type="Pfam" id="PF01135">
    <property type="entry name" value="PCMT"/>
    <property type="match status" value="1"/>
</dbReference>
<dbReference type="GO" id="GO:0032259">
    <property type="term" value="P:methylation"/>
    <property type="evidence" value="ECO:0007669"/>
    <property type="project" value="UniProtKB-KW"/>
</dbReference>
<keyword evidence="7" id="KW-0808">Transferase</keyword>
<dbReference type="EMBL" id="BAAANQ010000003">
    <property type="protein sequence ID" value="GAA2050507.1"/>
    <property type="molecule type" value="Genomic_DNA"/>
</dbReference>
<evidence type="ECO:0000256" key="10">
    <source>
        <dbReference type="ARBA" id="ARBA00031323"/>
    </source>
</evidence>
<evidence type="ECO:0000256" key="12">
    <source>
        <dbReference type="SAM" id="MobiDB-lite"/>
    </source>
</evidence>
<sequence>MTVESDRSGRARSAVGLARFLRESGAMSRDWADAFAAVPREVFLPDLMWPYDMDTGASRSVDRRTDPVAWERAAYANVPITTQWDDGQHTGPGPGRVPTSSASMPSVVTRMLADLDVRPGARVLEIGTGTGWNAGLLAERLGERSVVTVEVDERVAARARAALGSLGLYPEVVCADGRWGHPAGAPYDRVIVTAGVRGFPPAWLAQTRTGGVILAPWGTHYSHEDALVRLTVAEDGSASGPFLRPLEFMKIRAQRLDWRRFAGYVGAYPGDAVASVTSVQLAELGEGRPFRGARFVLGLCVPECAQVLNTGEGEATLWFFDMTEGSRAWASVRFRDGEREATVHQWGPRRLWDEVARALAWWRERGRPGVDAFGLTVTPEGVCRPWCGGPGEPVPSFGGGG</sequence>
<evidence type="ECO:0000256" key="5">
    <source>
        <dbReference type="ARBA" id="ARBA00022490"/>
    </source>
</evidence>
<evidence type="ECO:0000256" key="1">
    <source>
        <dbReference type="ARBA" id="ARBA00004496"/>
    </source>
</evidence>
<dbReference type="PANTHER" id="PTHR11579">
    <property type="entry name" value="PROTEIN-L-ISOASPARTATE O-METHYLTRANSFERASE"/>
    <property type="match status" value="1"/>
</dbReference>
<protein>
    <recommendedName>
        <fullName evidence="4">Protein-L-isoaspartate O-methyltransferase</fullName>
        <ecNumber evidence="3">2.1.1.77</ecNumber>
    </recommendedName>
    <alternativeName>
        <fullName evidence="11">L-isoaspartyl protein carboxyl methyltransferase</fullName>
    </alternativeName>
    <alternativeName>
        <fullName evidence="9">Protein L-isoaspartyl methyltransferase</fullName>
    </alternativeName>
    <alternativeName>
        <fullName evidence="10">Protein-beta-aspartate methyltransferase</fullName>
    </alternativeName>
</protein>
<keyword evidence="6 13" id="KW-0489">Methyltransferase</keyword>
<dbReference type="PANTHER" id="PTHR11579:SF0">
    <property type="entry name" value="PROTEIN-L-ISOASPARTATE(D-ASPARTATE) O-METHYLTRANSFERASE"/>
    <property type="match status" value="1"/>
</dbReference>
<accession>A0ABP5GNI2</accession>
<dbReference type="EC" id="2.1.1.77" evidence="3"/>
<reference evidence="14" key="1">
    <citation type="journal article" date="2019" name="Int. J. Syst. Evol. Microbiol.">
        <title>The Global Catalogue of Microorganisms (GCM) 10K type strain sequencing project: providing services to taxonomists for standard genome sequencing and annotation.</title>
        <authorList>
            <consortium name="The Broad Institute Genomics Platform"/>
            <consortium name="The Broad Institute Genome Sequencing Center for Infectious Disease"/>
            <person name="Wu L."/>
            <person name="Ma J."/>
        </authorList>
    </citation>
    <scope>NUCLEOTIDE SEQUENCE [LARGE SCALE GENOMIC DNA]</scope>
    <source>
        <strain evidence="14">JCM 14549</strain>
    </source>
</reference>
<dbReference type="Gene3D" id="3.40.50.150">
    <property type="entry name" value="Vaccinia Virus protein VP39"/>
    <property type="match status" value="1"/>
</dbReference>
<organism evidence="13 14">
    <name type="scientific">Streptomyces cheonanensis</name>
    <dbReference type="NCBI Taxonomy" id="312720"/>
    <lineage>
        <taxon>Bacteria</taxon>
        <taxon>Bacillati</taxon>
        <taxon>Actinomycetota</taxon>
        <taxon>Actinomycetes</taxon>
        <taxon>Kitasatosporales</taxon>
        <taxon>Streptomycetaceae</taxon>
        <taxon>Streptomyces</taxon>
    </lineage>
</organism>
<dbReference type="GO" id="GO:0008168">
    <property type="term" value="F:methyltransferase activity"/>
    <property type="evidence" value="ECO:0007669"/>
    <property type="project" value="UniProtKB-KW"/>
</dbReference>
<comment type="subcellular location">
    <subcellularLocation>
        <location evidence="1">Cytoplasm</location>
    </subcellularLocation>
</comment>
<dbReference type="SUPFAM" id="SSF53335">
    <property type="entry name" value="S-adenosyl-L-methionine-dependent methyltransferases"/>
    <property type="match status" value="1"/>
</dbReference>
<proteinExistence type="inferred from homology"/>
<keyword evidence="8" id="KW-0949">S-adenosyl-L-methionine</keyword>
<dbReference type="InterPro" id="IPR000682">
    <property type="entry name" value="PCMT"/>
</dbReference>
<evidence type="ECO:0000256" key="6">
    <source>
        <dbReference type="ARBA" id="ARBA00022603"/>
    </source>
</evidence>
<evidence type="ECO:0000256" key="9">
    <source>
        <dbReference type="ARBA" id="ARBA00030757"/>
    </source>
</evidence>
<feature type="region of interest" description="Disordered" evidence="12">
    <location>
        <begin position="82"/>
        <end position="103"/>
    </location>
</feature>
<comment type="caution">
    <text evidence="13">The sequence shown here is derived from an EMBL/GenBank/DDBJ whole genome shotgun (WGS) entry which is preliminary data.</text>
</comment>
<evidence type="ECO:0000256" key="4">
    <source>
        <dbReference type="ARBA" id="ARBA00013346"/>
    </source>
</evidence>
<dbReference type="InterPro" id="IPR029063">
    <property type="entry name" value="SAM-dependent_MTases_sf"/>
</dbReference>
<evidence type="ECO:0000256" key="3">
    <source>
        <dbReference type="ARBA" id="ARBA00011890"/>
    </source>
</evidence>
<keyword evidence="5" id="KW-0963">Cytoplasm</keyword>
<dbReference type="Proteomes" id="UP001403094">
    <property type="component" value="Unassembled WGS sequence"/>
</dbReference>
<evidence type="ECO:0000313" key="14">
    <source>
        <dbReference type="Proteomes" id="UP001403094"/>
    </source>
</evidence>
<evidence type="ECO:0000256" key="11">
    <source>
        <dbReference type="ARBA" id="ARBA00031350"/>
    </source>
</evidence>
<evidence type="ECO:0000313" key="13">
    <source>
        <dbReference type="EMBL" id="GAA2050507.1"/>
    </source>
</evidence>
<name>A0ABP5GNI2_9ACTN</name>
<comment type="similarity">
    <text evidence="2">Belongs to the methyltransferase superfamily. L-isoaspartyl/D-aspartyl protein methyltransferase family.</text>
</comment>
<evidence type="ECO:0000256" key="7">
    <source>
        <dbReference type="ARBA" id="ARBA00022679"/>
    </source>
</evidence>
<evidence type="ECO:0000256" key="2">
    <source>
        <dbReference type="ARBA" id="ARBA00005369"/>
    </source>
</evidence>
<evidence type="ECO:0000256" key="8">
    <source>
        <dbReference type="ARBA" id="ARBA00022691"/>
    </source>
</evidence>